<dbReference type="RefSeq" id="WP_143064347.1">
    <property type="nucleotide sequence ID" value="NZ_FOJB01000001.1"/>
</dbReference>
<sequence>MNALSGEILVMDERLEFSQETLRRFMGGKKQNTSVLAVRAVAKFLVAEKWLTEDEIQNRSVKHDLKAAQAMRQFLGIKLSPANKEFSDELAGRYDEYFLDRDCLTHRQWYIEVVPPFRTGLQRF</sequence>
<organism evidence="1 2">
    <name type="scientific">Aliiroseovarius sediminilitoris</name>
    <dbReference type="NCBI Taxonomy" id="1173584"/>
    <lineage>
        <taxon>Bacteria</taxon>
        <taxon>Pseudomonadati</taxon>
        <taxon>Pseudomonadota</taxon>
        <taxon>Alphaproteobacteria</taxon>
        <taxon>Rhodobacterales</taxon>
        <taxon>Paracoccaceae</taxon>
        <taxon>Aliiroseovarius</taxon>
    </lineage>
</organism>
<reference evidence="1 2" key="1">
    <citation type="submission" date="2016-10" db="EMBL/GenBank/DDBJ databases">
        <authorList>
            <person name="de Groot N.N."/>
        </authorList>
    </citation>
    <scope>NUCLEOTIDE SEQUENCE [LARGE SCALE GENOMIC DNA]</scope>
    <source>
        <strain evidence="1 2">DSM 29439</strain>
    </source>
</reference>
<name>A0A1I0QXE3_9RHOB</name>
<evidence type="ECO:0000313" key="1">
    <source>
        <dbReference type="EMBL" id="SEW32179.1"/>
    </source>
</evidence>
<proteinExistence type="predicted"/>
<accession>A0A1I0QXE3</accession>
<gene>
    <name evidence="1" type="ORF">SAMN05444851_3061</name>
</gene>
<dbReference type="AlphaFoldDB" id="A0A1I0QXE3"/>
<keyword evidence="2" id="KW-1185">Reference proteome</keyword>
<dbReference type="EMBL" id="FOJB01000001">
    <property type="protein sequence ID" value="SEW32179.1"/>
    <property type="molecule type" value="Genomic_DNA"/>
</dbReference>
<protein>
    <submittedName>
        <fullName evidence="1">Uncharacterized protein</fullName>
    </submittedName>
</protein>
<evidence type="ECO:0000313" key="2">
    <source>
        <dbReference type="Proteomes" id="UP000199650"/>
    </source>
</evidence>
<dbReference type="OrthoDB" id="9984401at2"/>
<dbReference type="Proteomes" id="UP000199650">
    <property type="component" value="Unassembled WGS sequence"/>
</dbReference>